<evidence type="ECO:0008006" key="3">
    <source>
        <dbReference type="Google" id="ProtNLM"/>
    </source>
</evidence>
<proteinExistence type="predicted"/>
<dbReference type="EMBL" id="JACEIK010008202">
    <property type="protein sequence ID" value="MCE3051144.1"/>
    <property type="molecule type" value="Genomic_DNA"/>
</dbReference>
<evidence type="ECO:0000313" key="1">
    <source>
        <dbReference type="EMBL" id="MCE3051144.1"/>
    </source>
</evidence>
<name>A0ABS8WM25_DATST</name>
<accession>A0ABS8WM25</accession>
<gene>
    <name evidence="1" type="ORF">HAX54_048986</name>
</gene>
<protein>
    <recommendedName>
        <fullName evidence="3">Chromo domain-containing protein</fullName>
    </recommendedName>
</protein>
<comment type="caution">
    <text evidence="1">The sequence shown here is derived from an EMBL/GenBank/DDBJ whole genome shotgun (WGS) entry which is preliminary data.</text>
</comment>
<reference evidence="1 2" key="1">
    <citation type="journal article" date="2021" name="BMC Genomics">
        <title>Datura genome reveals duplications of psychoactive alkaloid biosynthetic genes and high mutation rate following tissue culture.</title>
        <authorList>
            <person name="Rajewski A."/>
            <person name="Carter-House D."/>
            <person name="Stajich J."/>
            <person name="Litt A."/>
        </authorList>
    </citation>
    <scope>NUCLEOTIDE SEQUENCE [LARGE SCALE GENOMIC DNA]</scope>
    <source>
        <strain evidence="1">AR-01</strain>
    </source>
</reference>
<keyword evidence="2" id="KW-1185">Reference proteome</keyword>
<sequence length="121" mass="14447">MRLYPQSLRNPSKRWKMIFYPMEQGEEREQLASFTTFLQWEVTRAYGVKIGRISEAERGEVIVQLWFVHDIEDEKWLPNANLKEKLRNRSVFDNLCSDFLVAFSQWDFDPLELTSCPVLEN</sequence>
<organism evidence="1 2">
    <name type="scientific">Datura stramonium</name>
    <name type="common">Jimsonweed</name>
    <name type="synonym">Common thornapple</name>
    <dbReference type="NCBI Taxonomy" id="4076"/>
    <lineage>
        <taxon>Eukaryota</taxon>
        <taxon>Viridiplantae</taxon>
        <taxon>Streptophyta</taxon>
        <taxon>Embryophyta</taxon>
        <taxon>Tracheophyta</taxon>
        <taxon>Spermatophyta</taxon>
        <taxon>Magnoliopsida</taxon>
        <taxon>eudicotyledons</taxon>
        <taxon>Gunneridae</taxon>
        <taxon>Pentapetalae</taxon>
        <taxon>asterids</taxon>
        <taxon>lamiids</taxon>
        <taxon>Solanales</taxon>
        <taxon>Solanaceae</taxon>
        <taxon>Solanoideae</taxon>
        <taxon>Datureae</taxon>
        <taxon>Datura</taxon>
    </lineage>
</organism>
<dbReference type="Proteomes" id="UP000823775">
    <property type="component" value="Unassembled WGS sequence"/>
</dbReference>
<evidence type="ECO:0000313" key="2">
    <source>
        <dbReference type="Proteomes" id="UP000823775"/>
    </source>
</evidence>
<feature type="non-terminal residue" evidence="1">
    <location>
        <position position="121"/>
    </location>
</feature>